<dbReference type="InterPro" id="IPR055170">
    <property type="entry name" value="GFO_IDH_MocA-like_dom"/>
</dbReference>
<accession>A0ABY0P2A8</accession>
<dbReference type="Gene3D" id="3.30.360.10">
    <property type="entry name" value="Dihydrodipicolinate Reductase, domain 2"/>
    <property type="match status" value="1"/>
</dbReference>
<feature type="domain" description="GFO/IDH/MocA-like oxidoreductase" evidence="4">
    <location>
        <begin position="135"/>
        <end position="248"/>
    </location>
</feature>
<dbReference type="InterPro" id="IPR000683">
    <property type="entry name" value="Gfo/Idh/MocA-like_OxRdtase_N"/>
</dbReference>
<reference evidence="5 6" key="1">
    <citation type="submission" date="2016-10" db="EMBL/GenBank/DDBJ databases">
        <authorList>
            <person name="Varghese N."/>
            <person name="Submissions S."/>
        </authorList>
    </citation>
    <scope>NUCLEOTIDE SEQUENCE [LARGE SCALE GENOMIC DNA]</scope>
    <source>
        <strain evidence="5 6">DSM 26672</strain>
    </source>
</reference>
<evidence type="ECO:0000256" key="1">
    <source>
        <dbReference type="ARBA" id="ARBA00010928"/>
    </source>
</evidence>
<protein>
    <submittedName>
        <fullName evidence="5">Predicted dehydrogenase</fullName>
    </submittedName>
</protein>
<dbReference type="PANTHER" id="PTHR22604">
    <property type="entry name" value="OXIDOREDUCTASES"/>
    <property type="match status" value="1"/>
</dbReference>
<evidence type="ECO:0000256" key="2">
    <source>
        <dbReference type="ARBA" id="ARBA00023002"/>
    </source>
</evidence>
<dbReference type="EMBL" id="FNBZ01000005">
    <property type="protein sequence ID" value="SDG76386.1"/>
    <property type="molecule type" value="Genomic_DNA"/>
</dbReference>
<dbReference type="SUPFAM" id="SSF55347">
    <property type="entry name" value="Glyceraldehyde-3-phosphate dehydrogenase-like, C-terminal domain"/>
    <property type="match status" value="1"/>
</dbReference>
<dbReference type="InterPro" id="IPR036291">
    <property type="entry name" value="NAD(P)-bd_dom_sf"/>
</dbReference>
<dbReference type="SUPFAM" id="SSF51735">
    <property type="entry name" value="NAD(P)-binding Rossmann-fold domains"/>
    <property type="match status" value="1"/>
</dbReference>
<evidence type="ECO:0000259" key="3">
    <source>
        <dbReference type="Pfam" id="PF01408"/>
    </source>
</evidence>
<comment type="similarity">
    <text evidence="1">Belongs to the Gfo/Idh/MocA family.</text>
</comment>
<sequence length="348" mass="36668">MAQDKPFGWGIMGTGAIAGLFAADLDLPLQARIVAAHSRSLEKAQSFVARFDGAKAYDDEAAFLADPAIEAVYIATPNHLHAAQALKAIAAGKPVLIEKPIALASADVEAIAQAAGERGVFAMEALWSRFLPAARRAREQISAGRIGAIRRIRADLSYLHPEEPGSRFYDPALGGGAAFDLGVYPLSLALHLLGEPQAVRGSWLAAGTGVDRRSSFRLDYPTAVAELSCGFDRNGANRLLIEGEAGGLILEAPFLKVQRLSWYVDADKAVAAYDRGPGRLARLLDRLPQSGRLSESFAFPGNGLQFQAQAVMAAVRAGKSASAQMLLGESAAVLRIIEAVRAGPAGAA</sequence>
<name>A0ABY0P2A8_9HYPH</name>
<dbReference type="PANTHER" id="PTHR22604:SF105">
    <property type="entry name" value="TRANS-1,2-DIHYDROBENZENE-1,2-DIOL DEHYDROGENASE"/>
    <property type="match status" value="1"/>
</dbReference>
<keyword evidence="2" id="KW-0560">Oxidoreductase</keyword>
<organism evidence="5 6">
    <name type="scientific">Bosea robiniae</name>
    <dbReference type="NCBI Taxonomy" id="1036780"/>
    <lineage>
        <taxon>Bacteria</taxon>
        <taxon>Pseudomonadati</taxon>
        <taxon>Pseudomonadota</taxon>
        <taxon>Alphaproteobacteria</taxon>
        <taxon>Hyphomicrobiales</taxon>
        <taxon>Boseaceae</taxon>
        <taxon>Bosea</taxon>
    </lineage>
</organism>
<keyword evidence="6" id="KW-1185">Reference proteome</keyword>
<dbReference type="Proteomes" id="UP000199468">
    <property type="component" value="Unassembled WGS sequence"/>
</dbReference>
<evidence type="ECO:0000313" key="5">
    <source>
        <dbReference type="EMBL" id="SDG76386.1"/>
    </source>
</evidence>
<dbReference type="Gene3D" id="3.40.50.720">
    <property type="entry name" value="NAD(P)-binding Rossmann-like Domain"/>
    <property type="match status" value="1"/>
</dbReference>
<dbReference type="Pfam" id="PF22725">
    <property type="entry name" value="GFO_IDH_MocA_C3"/>
    <property type="match status" value="1"/>
</dbReference>
<feature type="domain" description="Gfo/Idh/MocA-like oxidoreductase N-terminal" evidence="3">
    <location>
        <begin position="8"/>
        <end position="123"/>
    </location>
</feature>
<dbReference type="Pfam" id="PF01408">
    <property type="entry name" value="GFO_IDH_MocA"/>
    <property type="match status" value="1"/>
</dbReference>
<evidence type="ECO:0000259" key="4">
    <source>
        <dbReference type="Pfam" id="PF22725"/>
    </source>
</evidence>
<evidence type="ECO:0000313" key="6">
    <source>
        <dbReference type="Proteomes" id="UP000199468"/>
    </source>
</evidence>
<dbReference type="InterPro" id="IPR050984">
    <property type="entry name" value="Gfo/Idh/MocA_domain"/>
</dbReference>
<gene>
    <name evidence="5" type="ORF">SAMN05421844_105203</name>
</gene>
<comment type="caution">
    <text evidence="5">The sequence shown here is derived from an EMBL/GenBank/DDBJ whole genome shotgun (WGS) entry which is preliminary data.</text>
</comment>
<proteinExistence type="inferred from homology"/>